<dbReference type="Proteomes" id="UP001232148">
    <property type="component" value="Unassembled WGS sequence"/>
</dbReference>
<evidence type="ECO:0000313" key="2">
    <source>
        <dbReference type="EMBL" id="KAK2026730.1"/>
    </source>
</evidence>
<gene>
    <name evidence="2" type="ORF">LX32DRAFT_10504</name>
</gene>
<protein>
    <submittedName>
        <fullName evidence="2">Uncharacterized protein</fullName>
    </submittedName>
</protein>
<feature type="transmembrane region" description="Helical" evidence="1">
    <location>
        <begin position="45"/>
        <end position="71"/>
    </location>
</feature>
<dbReference type="EMBL" id="MU842908">
    <property type="protein sequence ID" value="KAK2026730.1"/>
    <property type="molecule type" value="Genomic_DNA"/>
</dbReference>
<name>A0AAD9M2D1_9PEZI</name>
<evidence type="ECO:0000313" key="3">
    <source>
        <dbReference type="Proteomes" id="UP001232148"/>
    </source>
</evidence>
<keyword evidence="1" id="KW-0472">Membrane</keyword>
<sequence>MGGDAEPSRTATPWAILHPGRGKTEKGVCQLSHGHGLFTLAPPSAFITISINYVIYAIYAATLGSSTLCMVQTRDQTTLGPTLSLSLSLTPSLFCILSCLRSSTLSFLFTSWRPSYPLTLDMPEKTKLRKTRPHIQTHTH</sequence>
<reference evidence="2" key="1">
    <citation type="submission" date="2021-06" db="EMBL/GenBank/DDBJ databases">
        <title>Comparative genomics, transcriptomics and evolutionary studies reveal genomic signatures of adaptation to plant cell wall in hemibiotrophic fungi.</title>
        <authorList>
            <consortium name="DOE Joint Genome Institute"/>
            <person name="Baroncelli R."/>
            <person name="Diaz J.F."/>
            <person name="Benocci T."/>
            <person name="Peng M."/>
            <person name="Battaglia E."/>
            <person name="Haridas S."/>
            <person name="Andreopoulos W."/>
            <person name="Labutti K."/>
            <person name="Pangilinan J."/>
            <person name="Floch G.L."/>
            <person name="Makela M.R."/>
            <person name="Henrissat B."/>
            <person name="Grigoriev I.V."/>
            <person name="Crouch J.A."/>
            <person name="De Vries R.P."/>
            <person name="Sukno S.A."/>
            <person name="Thon M.R."/>
        </authorList>
    </citation>
    <scope>NUCLEOTIDE SEQUENCE</scope>
    <source>
        <strain evidence="2">MAFF235873</strain>
    </source>
</reference>
<evidence type="ECO:0000256" key="1">
    <source>
        <dbReference type="SAM" id="Phobius"/>
    </source>
</evidence>
<keyword evidence="3" id="KW-1185">Reference proteome</keyword>
<proteinExistence type="predicted"/>
<accession>A0AAD9M2D1</accession>
<keyword evidence="1" id="KW-1133">Transmembrane helix</keyword>
<dbReference type="AlphaFoldDB" id="A0AAD9M2D1"/>
<organism evidence="2 3">
    <name type="scientific">Colletotrichum zoysiae</name>
    <dbReference type="NCBI Taxonomy" id="1216348"/>
    <lineage>
        <taxon>Eukaryota</taxon>
        <taxon>Fungi</taxon>
        <taxon>Dikarya</taxon>
        <taxon>Ascomycota</taxon>
        <taxon>Pezizomycotina</taxon>
        <taxon>Sordariomycetes</taxon>
        <taxon>Hypocreomycetidae</taxon>
        <taxon>Glomerellales</taxon>
        <taxon>Glomerellaceae</taxon>
        <taxon>Colletotrichum</taxon>
        <taxon>Colletotrichum graminicola species complex</taxon>
    </lineage>
</organism>
<comment type="caution">
    <text evidence="2">The sequence shown here is derived from an EMBL/GenBank/DDBJ whole genome shotgun (WGS) entry which is preliminary data.</text>
</comment>
<keyword evidence="1" id="KW-0812">Transmembrane</keyword>